<reference evidence="1" key="1">
    <citation type="submission" date="2021-02" db="EMBL/GenBank/DDBJ databases">
        <authorList>
            <person name="Palmer J.M."/>
        </authorList>
    </citation>
    <scope>NUCLEOTIDE SEQUENCE</scope>
    <source>
        <strain evidence="1">SCRP734</strain>
    </source>
</reference>
<accession>A0A8T1VQL5</accession>
<dbReference type="PANTHER" id="PTHR43083:SF6">
    <property type="entry name" value="MANNAN POLYMERASE COMPLEXES SUBUNIT MNN9"/>
    <property type="match status" value="1"/>
</dbReference>
<dbReference type="InterPro" id="IPR052086">
    <property type="entry name" value="Mannan_Polymerase_Subunit"/>
</dbReference>
<dbReference type="PANTHER" id="PTHR43083">
    <property type="entry name" value="MANNAN POLYMERASE II"/>
    <property type="match status" value="1"/>
</dbReference>
<dbReference type="Pfam" id="PF03452">
    <property type="entry name" value="Anp1"/>
    <property type="match status" value="1"/>
</dbReference>
<dbReference type="Proteomes" id="UP000694044">
    <property type="component" value="Unassembled WGS sequence"/>
</dbReference>
<dbReference type="OrthoDB" id="204164at2759"/>
<proteinExistence type="predicted"/>
<sequence>MYVALIHVGQTRLWQQFQTTFTSAPRCWELSVAASSAGSWTWPKGIAGHWRAGLALLLTTVAWVCSQRDAAVGSVLHPATPFQAPPNAQVQFATLESRSGNVSVLAHTFPQFGGESLPGRHFRLENTQRGSRNKDSVLVVVVPKDAESWGEGRTADEFLEVLHSFDYPKEKMSVTVLTSSMSVFEVVQKASNDSRGSRCCFETISLWGTLSREKIATRTKCRIENGKDWYEYDLNAWVGRRKVRRSTRDSSFVPGDLSVKRMKQFHGCQETFVPLDSVGGTMLSVKAEVHRQGVLFPVHHVIGSEGYDGIETEGLCYVAHFLGFRCWGMPCDLIYHI</sequence>
<keyword evidence="2" id="KW-1185">Reference proteome</keyword>
<dbReference type="AlphaFoldDB" id="A0A8T1VQL5"/>
<evidence type="ECO:0000313" key="2">
    <source>
        <dbReference type="Proteomes" id="UP000694044"/>
    </source>
</evidence>
<gene>
    <name evidence="1" type="ORF">PHYPSEUDO_003459</name>
</gene>
<name>A0A8T1VQL5_9STRA</name>
<evidence type="ECO:0000313" key="1">
    <source>
        <dbReference type="EMBL" id="KAG7383655.1"/>
    </source>
</evidence>
<protein>
    <submittedName>
        <fullName evidence="1">Uncharacterized protein</fullName>
    </submittedName>
</protein>
<organism evidence="1 2">
    <name type="scientific">Phytophthora pseudosyringae</name>
    <dbReference type="NCBI Taxonomy" id="221518"/>
    <lineage>
        <taxon>Eukaryota</taxon>
        <taxon>Sar</taxon>
        <taxon>Stramenopiles</taxon>
        <taxon>Oomycota</taxon>
        <taxon>Peronosporomycetes</taxon>
        <taxon>Peronosporales</taxon>
        <taxon>Peronosporaceae</taxon>
        <taxon>Phytophthora</taxon>
    </lineage>
</organism>
<comment type="caution">
    <text evidence="1">The sequence shown here is derived from an EMBL/GenBank/DDBJ whole genome shotgun (WGS) entry which is preliminary data.</text>
</comment>
<dbReference type="EMBL" id="JAGDFM010000170">
    <property type="protein sequence ID" value="KAG7383655.1"/>
    <property type="molecule type" value="Genomic_DNA"/>
</dbReference>